<gene>
    <name evidence="2" type="ORF">BSF95_01173</name>
</gene>
<proteinExistence type="predicted"/>
<keyword evidence="1" id="KW-1133">Transmembrane helix</keyword>
<dbReference type="SMR" id="A0A385ETZ2"/>
<evidence type="ECO:0000256" key="1">
    <source>
        <dbReference type="SAM" id="Phobius"/>
    </source>
</evidence>
<accession>A0A385ETZ2</accession>
<feature type="transmembrane region" description="Helical" evidence="1">
    <location>
        <begin position="38"/>
        <end position="60"/>
    </location>
</feature>
<organism evidence="2">
    <name type="scientific">Acinetobacter baumannii WM99c</name>
    <dbReference type="NCBI Taxonomy" id="945555"/>
    <lineage>
        <taxon>Bacteria</taxon>
        <taxon>Pseudomonadati</taxon>
        <taxon>Pseudomonadota</taxon>
        <taxon>Gammaproteobacteria</taxon>
        <taxon>Moraxellales</taxon>
        <taxon>Moraxellaceae</taxon>
        <taxon>Acinetobacter</taxon>
        <taxon>Acinetobacter calcoaceticus/baumannii complex</taxon>
    </lineage>
</organism>
<sequence length="92" mass="10931">MKTFLSIMVLICISTFLGLVIAALVAKTHQPKNKRTTFRFPLAFMDSTFYFICTLTLLDLCGRKQFWWGYLIVILLILFLNFYCYDKWERSQ</sequence>
<dbReference type="AlphaFoldDB" id="A0A385ETZ2"/>
<keyword evidence="1" id="KW-0472">Membrane</keyword>
<reference evidence="2" key="1">
    <citation type="submission" date="2018-08" db="EMBL/GenBank/DDBJ databases">
        <title>Complete genome sequence of Acinetobacter baumannii strain WM99c.</title>
        <authorList>
            <person name="Nigro S.J."/>
            <person name="Wick R.R."/>
            <person name="Holt K.E."/>
            <person name="Hall R.M."/>
        </authorList>
    </citation>
    <scope>NUCLEOTIDE SEQUENCE</scope>
    <source>
        <strain evidence="2">WM99c</strain>
    </source>
</reference>
<name>A0A385ETZ2_ACIBA</name>
<dbReference type="EMBL" id="CP031743">
    <property type="protein sequence ID" value="AXQ89567.1"/>
    <property type="molecule type" value="Genomic_DNA"/>
</dbReference>
<keyword evidence="1" id="KW-0812">Transmembrane</keyword>
<evidence type="ECO:0000313" key="2">
    <source>
        <dbReference type="EMBL" id="AXQ89567.1"/>
    </source>
</evidence>
<protein>
    <submittedName>
        <fullName evidence="2">Uncharacterized protein</fullName>
    </submittedName>
</protein>
<feature type="transmembrane region" description="Helical" evidence="1">
    <location>
        <begin position="6"/>
        <end position="26"/>
    </location>
</feature>
<feature type="transmembrane region" description="Helical" evidence="1">
    <location>
        <begin position="66"/>
        <end position="85"/>
    </location>
</feature>